<dbReference type="RefSeq" id="XP_066631906.1">
    <property type="nucleotide sequence ID" value="XM_066777811.1"/>
</dbReference>
<keyword evidence="7" id="KW-1185">Reference proteome</keyword>
<reference evidence="6 7" key="1">
    <citation type="submission" date="2024-02" db="EMBL/GenBank/DDBJ databases">
        <title>De novo assembly and annotation of 12 fungi associated with fruit tree decline syndrome in Ontario, Canada.</title>
        <authorList>
            <person name="Sulman M."/>
            <person name="Ellouze W."/>
            <person name="Ilyukhin E."/>
        </authorList>
    </citation>
    <scope>NUCLEOTIDE SEQUENCE [LARGE SCALE GENOMIC DNA]</scope>
    <source>
        <strain evidence="6 7">FDS-637</strain>
    </source>
</reference>
<dbReference type="Gene3D" id="3.40.50.300">
    <property type="entry name" value="P-loop containing nucleotide triphosphate hydrolases"/>
    <property type="match status" value="2"/>
</dbReference>
<sequence>MDSTRDFNNDEDTLSATSKGASSAPTPATSTSSTATSTQPSEEQVILTDLRNYIPLGSLIVPGQPCESGVPGCWEELDPSQIRSLNGLDPRLTDSVATLLYARWVRVQFTPSSSDSSILRLWILPHDIARRFIDRNAKKARGALAYVVQELDVSAGVWAGHLPEESQSPANRFDPWATAEDSSLFYLFNTLPSPAPNPDKVEDPYAKAAMQDVLDMSIPGLKATLYPFQARSTALMLQREASQELHLDPRLEVRKAPDGQEFYYCPRDVEFLRNPRWYESNRSGILAEGMGRGKTIIAISLILATKHHLPRIPPEYQTGPPTRPRVASLFQMAAASTGRHSIPWRAAMARHEEETGEELTECIKALSYNLPRYEISAEPVRFNRKTTLPPPRKMTMCSGTIVVVPRNLLHQWQSELQKHVEEGHLKVLVMDNSRIPLPPPPELITYDIVLFSRTRFEAEFRDGSDEQGRRLAYSLPPSCQCPYIGATRTRDCTCLKPEDIHDSPLKRLHWLRIMIDEGHNFSSPTSNAVLVAQKLVKAERRWVISGTPAKDDLLGVEVDLASNESPGMGVENDAQALRDAVLEQRKRYSDEDSRGTGASKSLGQLATHFLQVRPWAETAYEERADWLDYVYRHADRNKRRNFDAYSQCMKKSLEQLIIKTQPFDVERDLVLPPLTHRIVKLEPSFYDKISANLFVLVLTANAVTSERTDIDYLFHPRSQQARNQLITNLRQSNFFWTGFSEKDVGNAIEHGCKYLVKEDAKFSDEDRKLLTDCIEFAEKFVLGSDNWKAMSATHEVGLFVDSWPGNTSHAWALGKDTPELYGVAQLLQAQAHVNERLGDDPMEGFEAAGLAASRDAYRAAEMHDNETNVVEGEVMKMGLPSSSTHAEIKVSRLHAPSKQHLATPKTNGKKAGKKATDSAKETAKKPKTEKDAPTEPPRKRPRDSGIDVADDSPLGKTRIVGTVSAKLTYLLEQVMAHQRDEKLLIFYDGDNAAYYLAQCLDLLGVPHEIYSKGLSNELRSRYVVAFDRDPALRVLLMDVRLGALGLNVNAASRVYFVNPACRPAIEAQAVKRAHRIGQTRPVRVETLVLRGSVEEAVFERARAMTRKQHLEAKALEDDRGVADIIKGARLLRVDPAEAEGERQMAPLERPEQLFGRPGRGALRKLGGFSPPQPKRRKRDDDDGGGGAKGVDEQVVGRVTTSTALSACGSVSDALGEDESTISNNADPGDAIEALGREKEMDLGVRLLPQLVPNPSGDALSYLPCRIHYLTSVNERSKIGHLF</sequence>
<dbReference type="Proteomes" id="UP001430584">
    <property type="component" value="Unassembled WGS sequence"/>
</dbReference>
<evidence type="ECO:0000256" key="4">
    <source>
        <dbReference type="SAM" id="MobiDB-lite"/>
    </source>
</evidence>
<feature type="region of interest" description="Disordered" evidence="4">
    <location>
        <begin position="1"/>
        <end position="42"/>
    </location>
</feature>
<proteinExistence type="predicted"/>
<evidence type="ECO:0000256" key="3">
    <source>
        <dbReference type="ARBA" id="ARBA00022840"/>
    </source>
</evidence>
<dbReference type="GeneID" id="92010466"/>
<dbReference type="EMBL" id="JAJVCZ030000006">
    <property type="protein sequence ID" value="KAL0258877.1"/>
    <property type="molecule type" value="Genomic_DNA"/>
</dbReference>
<dbReference type="InterPro" id="IPR001650">
    <property type="entry name" value="Helicase_C-like"/>
</dbReference>
<dbReference type="Pfam" id="PF00176">
    <property type="entry name" value="SNF2-rel_dom"/>
    <property type="match status" value="1"/>
</dbReference>
<evidence type="ECO:0000313" key="6">
    <source>
        <dbReference type="EMBL" id="KAL0258877.1"/>
    </source>
</evidence>
<dbReference type="InterPro" id="IPR050628">
    <property type="entry name" value="SNF2_RAD54_helicase_TF"/>
</dbReference>
<keyword evidence="3" id="KW-0067">ATP-binding</keyword>
<dbReference type="CDD" id="cd18008">
    <property type="entry name" value="DEXDc_SHPRH-like"/>
    <property type="match status" value="1"/>
</dbReference>
<feature type="domain" description="Helicase C-terminal" evidence="5">
    <location>
        <begin position="970"/>
        <end position="1125"/>
    </location>
</feature>
<keyword evidence="2" id="KW-0378">Hydrolase</keyword>
<name>A0ABR3CE47_9PEZI</name>
<dbReference type="PANTHER" id="PTHR45626:SF51">
    <property type="entry name" value="SNF2-RELATED DOMAIN-CONTAINING PROTEIN"/>
    <property type="match status" value="1"/>
</dbReference>
<evidence type="ECO:0000256" key="2">
    <source>
        <dbReference type="ARBA" id="ARBA00022801"/>
    </source>
</evidence>
<evidence type="ECO:0000313" key="7">
    <source>
        <dbReference type="Proteomes" id="UP001430584"/>
    </source>
</evidence>
<comment type="caution">
    <text evidence="6">The sequence shown here is derived from an EMBL/GenBank/DDBJ whole genome shotgun (WGS) entry which is preliminary data.</text>
</comment>
<dbReference type="InterPro" id="IPR027417">
    <property type="entry name" value="P-loop_NTPase"/>
</dbReference>
<protein>
    <recommendedName>
        <fullName evidence="5">Helicase C-terminal domain-containing protein</fullName>
    </recommendedName>
</protein>
<dbReference type="PROSITE" id="PS51194">
    <property type="entry name" value="HELICASE_CTER"/>
    <property type="match status" value="1"/>
</dbReference>
<dbReference type="SUPFAM" id="SSF52540">
    <property type="entry name" value="P-loop containing nucleoside triphosphate hydrolases"/>
    <property type="match status" value="2"/>
</dbReference>
<dbReference type="InterPro" id="IPR049730">
    <property type="entry name" value="SNF2/RAD54-like_C"/>
</dbReference>
<evidence type="ECO:0000259" key="5">
    <source>
        <dbReference type="PROSITE" id="PS51194"/>
    </source>
</evidence>
<organism evidence="6 7">
    <name type="scientific">Diplodia seriata</name>
    <dbReference type="NCBI Taxonomy" id="420778"/>
    <lineage>
        <taxon>Eukaryota</taxon>
        <taxon>Fungi</taxon>
        <taxon>Dikarya</taxon>
        <taxon>Ascomycota</taxon>
        <taxon>Pezizomycotina</taxon>
        <taxon>Dothideomycetes</taxon>
        <taxon>Dothideomycetes incertae sedis</taxon>
        <taxon>Botryosphaeriales</taxon>
        <taxon>Botryosphaeriaceae</taxon>
        <taxon>Diplodia</taxon>
    </lineage>
</organism>
<keyword evidence="1" id="KW-0547">Nucleotide-binding</keyword>
<dbReference type="InterPro" id="IPR000330">
    <property type="entry name" value="SNF2_N"/>
</dbReference>
<feature type="compositionally biased region" description="Low complexity" evidence="4">
    <location>
        <begin position="15"/>
        <end position="41"/>
    </location>
</feature>
<dbReference type="InterPro" id="IPR014001">
    <property type="entry name" value="Helicase_ATP-bd"/>
</dbReference>
<accession>A0ABR3CE47</accession>
<feature type="region of interest" description="Disordered" evidence="4">
    <location>
        <begin position="1137"/>
        <end position="1193"/>
    </location>
</feature>
<dbReference type="SMART" id="SM00487">
    <property type="entry name" value="DEXDc"/>
    <property type="match status" value="1"/>
</dbReference>
<evidence type="ECO:0000256" key="1">
    <source>
        <dbReference type="ARBA" id="ARBA00022741"/>
    </source>
</evidence>
<dbReference type="PANTHER" id="PTHR45626">
    <property type="entry name" value="TRANSCRIPTION TERMINATION FACTOR 2-RELATED"/>
    <property type="match status" value="1"/>
</dbReference>
<gene>
    <name evidence="6" type="ORF">SLS55_006381</name>
</gene>
<feature type="region of interest" description="Disordered" evidence="4">
    <location>
        <begin position="893"/>
        <end position="953"/>
    </location>
</feature>
<dbReference type="CDD" id="cd18793">
    <property type="entry name" value="SF2_C_SNF"/>
    <property type="match status" value="1"/>
</dbReference>
<dbReference type="Pfam" id="PF00271">
    <property type="entry name" value="Helicase_C"/>
    <property type="match status" value="1"/>
</dbReference>
<feature type="compositionally biased region" description="Basic and acidic residues" evidence="4">
    <location>
        <begin position="914"/>
        <end position="945"/>
    </location>
</feature>